<comment type="caution">
    <text evidence="10">The sequence shown here is derived from an EMBL/GenBank/DDBJ whole genome shotgun (WGS) entry which is preliminary data.</text>
</comment>
<dbReference type="GO" id="GO:0009423">
    <property type="term" value="P:chorismate biosynthetic process"/>
    <property type="evidence" value="ECO:0007669"/>
    <property type="project" value="UniProtKB-UniRule"/>
</dbReference>
<dbReference type="FunFam" id="3.65.10.10:FF:000010">
    <property type="entry name" value="3-phosphoshikimate 1-carboxyvinyltransferase"/>
    <property type="match status" value="1"/>
</dbReference>
<dbReference type="PROSITE" id="PS00104">
    <property type="entry name" value="EPSP_SYNTHASE_1"/>
    <property type="match status" value="1"/>
</dbReference>
<feature type="binding site" evidence="8">
    <location>
        <position position="407"/>
    </location>
    <ligand>
        <name>phosphoenolpyruvate</name>
        <dbReference type="ChEBI" id="CHEBI:58702"/>
    </ligand>
</feature>
<evidence type="ECO:0000259" key="9">
    <source>
        <dbReference type="Pfam" id="PF00275"/>
    </source>
</evidence>
<dbReference type="PROSITE" id="PS00885">
    <property type="entry name" value="EPSP_SYNTHASE_2"/>
    <property type="match status" value="1"/>
</dbReference>
<dbReference type="RefSeq" id="WP_185033002.1">
    <property type="nucleotide sequence ID" value="NZ_JACHMQ010000001.1"/>
</dbReference>
<feature type="binding site" evidence="8">
    <location>
        <position position="30"/>
    </location>
    <ligand>
        <name>3-phosphoshikimate</name>
        <dbReference type="ChEBI" id="CHEBI:145989"/>
    </ligand>
</feature>
<dbReference type="GO" id="GO:0009073">
    <property type="term" value="P:aromatic amino acid family biosynthetic process"/>
    <property type="evidence" value="ECO:0007669"/>
    <property type="project" value="UniProtKB-KW"/>
</dbReference>
<name>A0A7X0G6R8_9ACTN</name>
<evidence type="ECO:0000256" key="5">
    <source>
        <dbReference type="ARBA" id="ARBA00022679"/>
    </source>
</evidence>
<comment type="pathway">
    <text evidence="1 8">Metabolic intermediate biosynthesis; chorismate biosynthesis; chorismate from D-erythrose 4-phosphate and phosphoenolpyruvate: step 6/7.</text>
</comment>
<evidence type="ECO:0000256" key="3">
    <source>
        <dbReference type="ARBA" id="ARBA00022490"/>
    </source>
</evidence>
<reference evidence="10 11" key="1">
    <citation type="submission" date="2020-08" db="EMBL/GenBank/DDBJ databases">
        <title>Sequencing the genomes of 1000 actinobacteria strains.</title>
        <authorList>
            <person name="Klenk H.-P."/>
        </authorList>
    </citation>
    <scope>NUCLEOTIDE SEQUENCE [LARGE SCALE GENOMIC DNA]</scope>
    <source>
        <strain evidence="10 11">DSM 43675</strain>
    </source>
</reference>
<dbReference type="EC" id="2.5.1.19" evidence="8"/>
<dbReference type="AlphaFoldDB" id="A0A7X0G6R8"/>
<dbReference type="GO" id="GO:0008652">
    <property type="term" value="P:amino acid biosynthetic process"/>
    <property type="evidence" value="ECO:0007669"/>
    <property type="project" value="UniProtKB-KW"/>
</dbReference>
<evidence type="ECO:0000256" key="7">
    <source>
        <dbReference type="ARBA" id="ARBA00044633"/>
    </source>
</evidence>
<comment type="subcellular location">
    <subcellularLocation>
        <location evidence="8">Cytoplasm</location>
    </subcellularLocation>
</comment>
<dbReference type="PANTHER" id="PTHR21090">
    <property type="entry name" value="AROM/DEHYDROQUINATE SYNTHASE"/>
    <property type="match status" value="1"/>
</dbReference>
<dbReference type="InterPro" id="IPR001986">
    <property type="entry name" value="Enolpyruvate_Tfrase_dom"/>
</dbReference>
<feature type="binding site" evidence="8">
    <location>
        <position position="168"/>
    </location>
    <ligand>
        <name>3-phosphoshikimate</name>
        <dbReference type="ChEBI" id="CHEBI:145989"/>
    </ligand>
</feature>
<dbReference type="NCBIfam" id="TIGR01356">
    <property type="entry name" value="aroA"/>
    <property type="match status" value="1"/>
</dbReference>
<dbReference type="GO" id="GO:0005737">
    <property type="term" value="C:cytoplasm"/>
    <property type="evidence" value="ECO:0007669"/>
    <property type="project" value="UniProtKB-SubCell"/>
</dbReference>
<protein>
    <recommendedName>
        <fullName evidence="8">3-phosphoshikimate 1-carboxyvinyltransferase</fullName>
        <ecNumber evidence="8">2.5.1.19</ecNumber>
    </recommendedName>
    <alternativeName>
        <fullName evidence="8">5-enolpyruvylshikimate-3-phosphate synthase</fullName>
        <shortName evidence="8">EPSP synthase</shortName>
        <shortName evidence="8">EPSPS</shortName>
    </alternativeName>
</protein>
<dbReference type="InterPro" id="IPR023193">
    <property type="entry name" value="EPSP_synthase_CS"/>
</dbReference>
<dbReference type="InterPro" id="IPR013792">
    <property type="entry name" value="RNA3'P_cycl/enolpyr_Trfase_a/b"/>
</dbReference>
<organism evidence="10 11">
    <name type="scientific">Actinomadura coerulea</name>
    <dbReference type="NCBI Taxonomy" id="46159"/>
    <lineage>
        <taxon>Bacteria</taxon>
        <taxon>Bacillati</taxon>
        <taxon>Actinomycetota</taxon>
        <taxon>Actinomycetes</taxon>
        <taxon>Streptosporangiales</taxon>
        <taxon>Thermomonosporaceae</taxon>
        <taxon>Actinomadura</taxon>
    </lineage>
</organism>
<dbReference type="Gene3D" id="3.65.10.10">
    <property type="entry name" value="Enolpyruvate transferase domain"/>
    <property type="match status" value="2"/>
</dbReference>
<proteinExistence type="inferred from homology"/>
<dbReference type="InterPro" id="IPR036968">
    <property type="entry name" value="Enolpyruvate_Tfrase_sf"/>
</dbReference>
<keyword evidence="5 8" id="KW-0808">Transferase</keyword>
<dbReference type="SUPFAM" id="SSF55205">
    <property type="entry name" value="EPT/RTPC-like"/>
    <property type="match status" value="1"/>
</dbReference>
<comment type="function">
    <text evidence="8">Catalyzes the transfer of the enolpyruvyl moiety of phosphoenolpyruvate (PEP) to the 5-hydroxyl of shikimate-3-phosphate (S3P) to produce enolpyruvyl shikimate-3-phosphate and inorganic phosphate.</text>
</comment>
<feature type="binding site" evidence="8">
    <location>
        <position position="337"/>
    </location>
    <ligand>
        <name>3-phosphoshikimate</name>
        <dbReference type="ChEBI" id="CHEBI:145989"/>
    </ligand>
</feature>
<feature type="binding site" evidence="8">
    <location>
        <position position="26"/>
    </location>
    <ligand>
        <name>3-phosphoshikimate</name>
        <dbReference type="ChEBI" id="CHEBI:145989"/>
    </ligand>
</feature>
<dbReference type="InterPro" id="IPR006264">
    <property type="entry name" value="EPSP_synthase"/>
</dbReference>
<evidence type="ECO:0000256" key="1">
    <source>
        <dbReference type="ARBA" id="ARBA00004811"/>
    </source>
</evidence>
<keyword evidence="6 8" id="KW-0057">Aromatic amino acid biosynthesis</keyword>
<dbReference type="PIRSF" id="PIRSF000505">
    <property type="entry name" value="EPSPS"/>
    <property type="match status" value="1"/>
</dbReference>
<evidence type="ECO:0000256" key="8">
    <source>
        <dbReference type="HAMAP-Rule" id="MF_00210"/>
    </source>
</evidence>
<dbReference type="Proteomes" id="UP000546324">
    <property type="component" value="Unassembled WGS sequence"/>
</dbReference>
<dbReference type="HAMAP" id="MF_00210">
    <property type="entry name" value="EPSP_synth"/>
    <property type="match status" value="1"/>
</dbReference>
<dbReference type="UniPathway" id="UPA00053">
    <property type="reaction ID" value="UER00089"/>
</dbReference>
<feature type="binding site" evidence="8">
    <location>
        <position position="93"/>
    </location>
    <ligand>
        <name>phosphoenolpyruvate</name>
        <dbReference type="ChEBI" id="CHEBI:58702"/>
    </ligand>
</feature>
<feature type="binding site" evidence="8">
    <location>
        <position position="121"/>
    </location>
    <ligand>
        <name>phosphoenolpyruvate</name>
        <dbReference type="ChEBI" id="CHEBI:58702"/>
    </ligand>
</feature>
<evidence type="ECO:0000256" key="6">
    <source>
        <dbReference type="ARBA" id="ARBA00023141"/>
    </source>
</evidence>
<evidence type="ECO:0000313" key="11">
    <source>
        <dbReference type="Proteomes" id="UP000546324"/>
    </source>
</evidence>
<feature type="active site" description="Proton acceptor" evidence="8">
    <location>
        <position position="310"/>
    </location>
</feature>
<dbReference type="PANTHER" id="PTHR21090:SF5">
    <property type="entry name" value="PENTAFUNCTIONAL AROM POLYPEPTIDE"/>
    <property type="match status" value="1"/>
</dbReference>
<dbReference type="FunFam" id="3.65.10.10:FF:000011">
    <property type="entry name" value="3-phosphoshikimate 1-carboxyvinyltransferase"/>
    <property type="match status" value="1"/>
</dbReference>
<gene>
    <name evidence="8" type="primary">aroA</name>
    <name evidence="10" type="ORF">BKA00_007375</name>
</gene>
<sequence length="423" mass="43523">MSSPHWSAPVAHAPVDATVPLPGSKSMTNRALILAALAEAPTRIIRPLHSRDTELMAGALRALGAGVGEDSADWQVRPGRLEGPARVDVGLAGTVMRFLPPVAALASGEVFVDGDPRARERPMGPIITALRALGAEIDDGGRDALPFTVRGSGSVAGGGVTIDASASSQLVSGLLLAAPRFDKGVEVRHEGPPVPSAPHLAMTVQMLRAAGAEVEARHNVWRVAPGPLRGGEVVIEPDLSNAAQFLGAALVTGGRVTVPDWPAETTQPGDALRGLLAAMGAEVTRGPGGLTVRGGDGFGGLDADLHEVGELTPVLAALAALAGSPSRLTGIAHLRGHETDRLAALVAEINGLGGDVRELPDGLEIRPRPLRGGVFRTYDDHRMVMAAALLGLAVPGIEVENPGTVGKTLPDFTRQWTSMLASA</sequence>
<comment type="caution">
    <text evidence="8">Lacks conserved residue(s) required for the propagation of feature annotation.</text>
</comment>
<feature type="binding site" evidence="8">
    <location>
        <position position="25"/>
    </location>
    <ligand>
        <name>phosphoenolpyruvate</name>
        <dbReference type="ChEBI" id="CHEBI:58702"/>
    </ligand>
</feature>
<feature type="binding site" evidence="8">
    <location>
        <position position="167"/>
    </location>
    <ligand>
        <name>3-phosphoshikimate</name>
        <dbReference type="ChEBI" id="CHEBI:145989"/>
    </ligand>
</feature>
<feature type="binding site" evidence="8">
    <location>
        <position position="169"/>
    </location>
    <ligand>
        <name>3-phosphoshikimate</name>
        <dbReference type="ChEBI" id="CHEBI:145989"/>
    </ligand>
</feature>
<feature type="binding site" evidence="8">
    <location>
        <position position="382"/>
    </location>
    <ligand>
        <name>phosphoenolpyruvate</name>
        <dbReference type="ChEBI" id="CHEBI:58702"/>
    </ligand>
</feature>
<keyword evidence="4 8" id="KW-0028">Amino-acid biosynthesis</keyword>
<keyword evidence="11" id="KW-1185">Reference proteome</keyword>
<dbReference type="CDD" id="cd01556">
    <property type="entry name" value="EPSP_synthase"/>
    <property type="match status" value="1"/>
</dbReference>
<comment type="catalytic activity">
    <reaction evidence="7">
        <text>3-phosphoshikimate + phosphoenolpyruvate = 5-O-(1-carboxyvinyl)-3-phosphoshikimate + phosphate</text>
        <dbReference type="Rhea" id="RHEA:21256"/>
        <dbReference type="ChEBI" id="CHEBI:43474"/>
        <dbReference type="ChEBI" id="CHEBI:57701"/>
        <dbReference type="ChEBI" id="CHEBI:58702"/>
        <dbReference type="ChEBI" id="CHEBI:145989"/>
        <dbReference type="EC" id="2.5.1.19"/>
    </reaction>
    <physiologicalReaction direction="left-to-right" evidence="7">
        <dbReference type="Rhea" id="RHEA:21257"/>
    </physiologicalReaction>
</comment>
<dbReference type="GO" id="GO:0003866">
    <property type="term" value="F:3-phosphoshikimate 1-carboxyvinyltransferase activity"/>
    <property type="evidence" value="ECO:0007669"/>
    <property type="project" value="UniProtKB-UniRule"/>
</dbReference>
<feature type="binding site" evidence="8">
    <location>
        <position position="341"/>
    </location>
    <ligand>
        <name>phosphoenolpyruvate</name>
        <dbReference type="ChEBI" id="CHEBI:58702"/>
    </ligand>
</feature>
<keyword evidence="3 8" id="KW-0963">Cytoplasm</keyword>
<feature type="binding site" evidence="8">
    <location>
        <position position="169"/>
    </location>
    <ligand>
        <name>phosphoenolpyruvate</name>
        <dbReference type="ChEBI" id="CHEBI:58702"/>
    </ligand>
</feature>
<evidence type="ECO:0000256" key="4">
    <source>
        <dbReference type="ARBA" id="ARBA00022605"/>
    </source>
</evidence>
<feature type="binding site" evidence="8">
    <location>
        <position position="25"/>
    </location>
    <ligand>
        <name>3-phosphoshikimate</name>
        <dbReference type="ChEBI" id="CHEBI:145989"/>
    </ligand>
</feature>
<accession>A0A7X0G6R8</accession>
<feature type="domain" description="Enolpyruvate transferase" evidence="9">
    <location>
        <begin position="13"/>
        <end position="415"/>
    </location>
</feature>
<dbReference type="Pfam" id="PF00275">
    <property type="entry name" value="EPSP_synthase"/>
    <property type="match status" value="1"/>
</dbReference>
<evidence type="ECO:0000313" key="10">
    <source>
        <dbReference type="EMBL" id="MBB6400461.1"/>
    </source>
</evidence>
<dbReference type="EMBL" id="JACHMQ010000001">
    <property type="protein sequence ID" value="MBB6400461.1"/>
    <property type="molecule type" value="Genomic_DNA"/>
</dbReference>
<comment type="similarity">
    <text evidence="2 8">Belongs to the EPSP synthase family.</text>
</comment>
<comment type="subunit">
    <text evidence="8">Monomer.</text>
</comment>
<feature type="binding site" evidence="8">
    <location>
        <position position="196"/>
    </location>
    <ligand>
        <name>3-phosphoshikimate</name>
        <dbReference type="ChEBI" id="CHEBI:145989"/>
    </ligand>
</feature>
<feature type="binding site" evidence="8">
    <location>
        <position position="310"/>
    </location>
    <ligand>
        <name>3-phosphoshikimate</name>
        <dbReference type="ChEBI" id="CHEBI:145989"/>
    </ligand>
</feature>
<evidence type="ECO:0000256" key="2">
    <source>
        <dbReference type="ARBA" id="ARBA00009948"/>
    </source>
</evidence>